<evidence type="ECO:0000313" key="9">
    <source>
        <dbReference type="Proteomes" id="UP000835052"/>
    </source>
</evidence>
<dbReference type="AlphaFoldDB" id="A0A8S1H7P0"/>
<feature type="transmembrane region" description="Helical" evidence="6">
    <location>
        <begin position="207"/>
        <end position="232"/>
    </location>
</feature>
<dbReference type="InterPro" id="IPR050846">
    <property type="entry name" value="TLCD"/>
</dbReference>
<proteinExistence type="predicted"/>
<evidence type="ECO:0000256" key="3">
    <source>
        <dbReference type="ARBA" id="ARBA00022989"/>
    </source>
</evidence>
<dbReference type="Proteomes" id="UP000835052">
    <property type="component" value="Unassembled WGS sequence"/>
</dbReference>
<feature type="transmembrane region" description="Helical" evidence="6">
    <location>
        <begin position="173"/>
        <end position="195"/>
    </location>
</feature>
<keyword evidence="3 6" id="KW-1133">Transmembrane helix</keyword>
<dbReference type="EMBL" id="CAJGYM010000020">
    <property type="protein sequence ID" value="CAD6191192.1"/>
    <property type="molecule type" value="Genomic_DNA"/>
</dbReference>
<name>A0A8S1H7P0_9PELO</name>
<sequence length="288" mass="33328">MEPQSEELPPELQAPDFTLLFRLSFLIPFAAYLAFFRYSSQFVSTHMWKSFTGFKRYRLNNLSICFFHALIEAFNDITHYWSPWVAQVPIMSIAYFVQDALDMAKHEWSRWMVELLIHHSITCVALVSPLVAHRFLLADSWALLMEFNSIFLHARTIMQLTGHSTSHPKTFRVIVYLNLASFMLFRIVCQLIWVFLAFSIKSQMHNFYIMIALCGPIIFAFINGMLFLRLLVSDGFLPAKYQKFFSVNRDAESDREKGKPTIVSNAQVINGIARTVSNNNDGEKAKTQ</sequence>
<organism evidence="8 9">
    <name type="scientific">Caenorhabditis auriculariae</name>
    <dbReference type="NCBI Taxonomy" id="2777116"/>
    <lineage>
        <taxon>Eukaryota</taxon>
        <taxon>Metazoa</taxon>
        <taxon>Ecdysozoa</taxon>
        <taxon>Nematoda</taxon>
        <taxon>Chromadorea</taxon>
        <taxon>Rhabditida</taxon>
        <taxon>Rhabditina</taxon>
        <taxon>Rhabditomorpha</taxon>
        <taxon>Rhabditoidea</taxon>
        <taxon>Rhabditidae</taxon>
        <taxon>Peloderinae</taxon>
        <taxon>Caenorhabditis</taxon>
    </lineage>
</organism>
<dbReference type="InterPro" id="IPR006634">
    <property type="entry name" value="TLC-dom"/>
</dbReference>
<evidence type="ECO:0000256" key="5">
    <source>
        <dbReference type="PROSITE-ProRule" id="PRU00205"/>
    </source>
</evidence>
<dbReference type="Pfam" id="PF03798">
    <property type="entry name" value="TRAM_LAG1_CLN8"/>
    <property type="match status" value="1"/>
</dbReference>
<gene>
    <name evidence="8" type="ORF">CAUJ_LOCUS7111</name>
</gene>
<comment type="subcellular location">
    <subcellularLocation>
        <location evidence="1">Membrane</location>
        <topology evidence="1">Multi-pass membrane protein</topology>
    </subcellularLocation>
</comment>
<comment type="caution">
    <text evidence="8">The sequence shown here is derived from an EMBL/GenBank/DDBJ whole genome shotgun (WGS) entry which is preliminary data.</text>
</comment>
<evidence type="ECO:0000259" key="7">
    <source>
        <dbReference type="PROSITE" id="PS50922"/>
    </source>
</evidence>
<evidence type="ECO:0000256" key="6">
    <source>
        <dbReference type="SAM" id="Phobius"/>
    </source>
</evidence>
<dbReference type="GO" id="GO:0055091">
    <property type="term" value="P:phospholipid homeostasis"/>
    <property type="evidence" value="ECO:0007669"/>
    <property type="project" value="TreeGrafter"/>
</dbReference>
<dbReference type="PANTHER" id="PTHR13439:SF4">
    <property type="entry name" value="TLC DOMAIN-CONTAINING PROTEIN"/>
    <property type="match status" value="1"/>
</dbReference>
<dbReference type="OrthoDB" id="10266980at2759"/>
<dbReference type="PANTHER" id="PTHR13439">
    <property type="entry name" value="CT120 PROTEIN"/>
    <property type="match status" value="1"/>
</dbReference>
<feature type="domain" description="TLC" evidence="7">
    <location>
        <begin position="33"/>
        <end position="235"/>
    </location>
</feature>
<dbReference type="GO" id="GO:0005886">
    <property type="term" value="C:plasma membrane"/>
    <property type="evidence" value="ECO:0007669"/>
    <property type="project" value="TreeGrafter"/>
</dbReference>
<dbReference type="GO" id="GO:0007009">
    <property type="term" value="P:plasma membrane organization"/>
    <property type="evidence" value="ECO:0007669"/>
    <property type="project" value="TreeGrafter"/>
</dbReference>
<keyword evidence="4 5" id="KW-0472">Membrane</keyword>
<dbReference type="GO" id="GO:0097035">
    <property type="term" value="P:regulation of membrane lipid distribution"/>
    <property type="evidence" value="ECO:0007669"/>
    <property type="project" value="TreeGrafter"/>
</dbReference>
<evidence type="ECO:0000313" key="8">
    <source>
        <dbReference type="EMBL" id="CAD6191192.1"/>
    </source>
</evidence>
<accession>A0A8S1H7P0</accession>
<feature type="transmembrane region" description="Helical" evidence="6">
    <location>
        <begin position="113"/>
        <end position="135"/>
    </location>
</feature>
<evidence type="ECO:0000256" key="4">
    <source>
        <dbReference type="ARBA" id="ARBA00023136"/>
    </source>
</evidence>
<dbReference type="GO" id="GO:0071709">
    <property type="term" value="P:membrane assembly"/>
    <property type="evidence" value="ECO:0007669"/>
    <property type="project" value="TreeGrafter"/>
</dbReference>
<feature type="transmembrane region" description="Helical" evidence="6">
    <location>
        <begin position="20"/>
        <end position="38"/>
    </location>
</feature>
<protein>
    <recommendedName>
        <fullName evidence="7">TLC domain-containing protein</fullName>
    </recommendedName>
</protein>
<dbReference type="SMART" id="SM00724">
    <property type="entry name" value="TLC"/>
    <property type="match status" value="1"/>
</dbReference>
<keyword evidence="9" id="KW-1185">Reference proteome</keyword>
<keyword evidence="2 5" id="KW-0812">Transmembrane</keyword>
<evidence type="ECO:0000256" key="1">
    <source>
        <dbReference type="ARBA" id="ARBA00004141"/>
    </source>
</evidence>
<evidence type="ECO:0000256" key="2">
    <source>
        <dbReference type="ARBA" id="ARBA00022692"/>
    </source>
</evidence>
<reference evidence="8" key="1">
    <citation type="submission" date="2020-10" db="EMBL/GenBank/DDBJ databases">
        <authorList>
            <person name="Kikuchi T."/>
        </authorList>
    </citation>
    <scope>NUCLEOTIDE SEQUENCE</scope>
    <source>
        <strain evidence="8">NKZ352</strain>
    </source>
</reference>
<dbReference type="PROSITE" id="PS50922">
    <property type="entry name" value="TLC"/>
    <property type="match status" value="1"/>
</dbReference>